<dbReference type="AlphaFoldDB" id="A0A4V3W7T1"/>
<keyword evidence="1" id="KW-0472">Membrane</keyword>
<evidence type="ECO:0000313" key="2">
    <source>
        <dbReference type="EMBL" id="THF48462.1"/>
    </source>
</evidence>
<feature type="transmembrane region" description="Helical" evidence="1">
    <location>
        <begin position="43"/>
        <end position="65"/>
    </location>
</feature>
<reference evidence="2 3" key="1">
    <citation type="submission" date="2019-04" db="EMBL/GenBank/DDBJ databases">
        <title>Flavobacterium sp. nov. isolated from construction timber.</title>
        <authorList>
            <person name="Lin S.-Y."/>
            <person name="Chang C.-T."/>
            <person name="Young C.-C."/>
        </authorList>
    </citation>
    <scope>NUCLEOTIDE SEQUENCE [LARGE SCALE GENOMIC DNA]</scope>
    <source>
        <strain evidence="2 3">CC-CTC003</strain>
    </source>
</reference>
<proteinExistence type="predicted"/>
<organism evidence="2 3">
    <name type="scientific">Flavobacterium supellecticarium</name>
    <dbReference type="NCBI Taxonomy" id="2565924"/>
    <lineage>
        <taxon>Bacteria</taxon>
        <taxon>Pseudomonadati</taxon>
        <taxon>Bacteroidota</taxon>
        <taxon>Flavobacteriia</taxon>
        <taxon>Flavobacteriales</taxon>
        <taxon>Flavobacteriaceae</taxon>
        <taxon>Flavobacterium</taxon>
    </lineage>
</organism>
<evidence type="ECO:0000313" key="3">
    <source>
        <dbReference type="Proteomes" id="UP000307507"/>
    </source>
</evidence>
<dbReference type="EMBL" id="SSNZ01000008">
    <property type="protein sequence ID" value="THF48462.1"/>
    <property type="molecule type" value="Genomic_DNA"/>
</dbReference>
<keyword evidence="3" id="KW-1185">Reference proteome</keyword>
<comment type="caution">
    <text evidence="2">The sequence shown here is derived from an EMBL/GenBank/DDBJ whole genome shotgun (WGS) entry which is preliminary data.</text>
</comment>
<sequence>MTYKVLRKTKKIYITPNTIFYGGSVICFTPVVISLALGFDDSLWMHTLLYVQLLVFFTSIIIGIFKFNKYKTLKGELTSSLEFLHDGIQIDDTFYALDKIKKISLENTYDYKGRVAFSRGDFDGKYSNGVDNLLHLYLTDGTIIPIHFQQNTENQIIQDKEHFIRYCNDGKLGYLSLLDLLKITDYNQIQLFKKENLTRFQ</sequence>
<protein>
    <submittedName>
        <fullName evidence="2">Uncharacterized protein</fullName>
    </submittedName>
</protein>
<name>A0A4V3W7T1_9FLAO</name>
<gene>
    <name evidence="2" type="ORF">E6C50_14355</name>
</gene>
<dbReference type="OrthoDB" id="1353680at2"/>
<feature type="transmembrane region" description="Helical" evidence="1">
    <location>
        <begin position="12"/>
        <end position="37"/>
    </location>
</feature>
<accession>A0A4V3W7T1</accession>
<evidence type="ECO:0000256" key="1">
    <source>
        <dbReference type="SAM" id="Phobius"/>
    </source>
</evidence>
<keyword evidence="1" id="KW-1133">Transmembrane helix</keyword>
<keyword evidence="1" id="KW-0812">Transmembrane</keyword>
<dbReference type="Proteomes" id="UP000307507">
    <property type="component" value="Unassembled WGS sequence"/>
</dbReference>
<dbReference type="RefSeq" id="WP_136403924.1">
    <property type="nucleotide sequence ID" value="NZ_SSNZ01000008.1"/>
</dbReference>